<dbReference type="SUPFAM" id="SSF82714">
    <property type="entry name" value="Multidrug efflux transporter AcrB TolC docking domain, DN and DC subdomains"/>
    <property type="match status" value="2"/>
</dbReference>
<feature type="transmembrane region" description="Helical" evidence="1">
    <location>
        <begin position="1081"/>
        <end position="1098"/>
    </location>
</feature>
<accession>A0A9D6Z2S5</accession>
<reference evidence="2" key="1">
    <citation type="submission" date="2020-07" db="EMBL/GenBank/DDBJ databases">
        <title>Huge and variable diversity of episymbiotic CPR bacteria and DPANN archaea in groundwater ecosystems.</title>
        <authorList>
            <person name="He C.Y."/>
            <person name="Keren R."/>
            <person name="Whittaker M."/>
            <person name="Farag I.F."/>
            <person name="Doudna J."/>
            <person name="Cate J.H.D."/>
            <person name="Banfield J.F."/>
        </authorList>
    </citation>
    <scope>NUCLEOTIDE SEQUENCE</scope>
    <source>
        <strain evidence="2">NC_groundwater_1664_Pr3_B-0.1um_52_9</strain>
    </source>
</reference>
<evidence type="ECO:0000313" key="3">
    <source>
        <dbReference type="Proteomes" id="UP000807825"/>
    </source>
</evidence>
<dbReference type="PANTHER" id="PTHR32063:SF19">
    <property type="entry name" value="CATION EFFLUX SYSTEM PROTEIN CUSA"/>
    <property type="match status" value="1"/>
</dbReference>
<feature type="transmembrane region" description="Helical" evidence="1">
    <location>
        <begin position="379"/>
        <end position="412"/>
    </location>
</feature>
<dbReference type="Gene3D" id="3.30.70.1430">
    <property type="entry name" value="Multidrug efflux transporter AcrB pore domain"/>
    <property type="match status" value="2"/>
</dbReference>
<dbReference type="SUPFAM" id="SSF82693">
    <property type="entry name" value="Multidrug efflux transporter AcrB pore domain, PN1, PN2, PC1 and PC2 subdomains"/>
    <property type="match status" value="2"/>
</dbReference>
<feature type="transmembrane region" description="Helical" evidence="1">
    <location>
        <begin position="29"/>
        <end position="48"/>
    </location>
</feature>
<gene>
    <name evidence="2" type="ORF">HY912_23840</name>
</gene>
<feature type="transmembrane region" description="Helical" evidence="1">
    <location>
        <begin position="619"/>
        <end position="640"/>
    </location>
</feature>
<dbReference type="InterPro" id="IPR001036">
    <property type="entry name" value="Acrflvin-R"/>
</dbReference>
<feature type="transmembrane region" description="Helical" evidence="1">
    <location>
        <begin position="541"/>
        <end position="568"/>
    </location>
</feature>
<keyword evidence="1" id="KW-0812">Transmembrane</keyword>
<feature type="transmembrane region" description="Helical" evidence="1">
    <location>
        <begin position="424"/>
        <end position="447"/>
    </location>
</feature>
<proteinExistence type="predicted"/>
<dbReference type="Pfam" id="PF00873">
    <property type="entry name" value="ACR_tran"/>
    <property type="match status" value="3"/>
</dbReference>
<dbReference type="AlphaFoldDB" id="A0A9D6Z2S5"/>
<evidence type="ECO:0000256" key="1">
    <source>
        <dbReference type="SAM" id="Phobius"/>
    </source>
</evidence>
<feature type="transmembrane region" description="Helical" evidence="1">
    <location>
        <begin position="1104"/>
        <end position="1125"/>
    </location>
</feature>
<feature type="transmembrane region" description="Helical" evidence="1">
    <location>
        <begin position="508"/>
        <end position="529"/>
    </location>
</feature>
<dbReference type="GO" id="GO:0042910">
    <property type="term" value="F:xenobiotic transmembrane transporter activity"/>
    <property type="evidence" value="ECO:0007669"/>
    <property type="project" value="TreeGrafter"/>
</dbReference>
<feature type="transmembrane region" description="Helical" evidence="1">
    <location>
        <begin position="588"/>
        <end position="607"/>
    </location>
</feature>
<dbReference type="PANTHER" id="PTHR32063">
    <property type="match status" value="1"/>
</dbReference>
<name>A0A9D6Z2S5_9BACT</name>
<feature type="transmembrane region" description="Helical" evidence="1">
    <location>
        <begin position="1146"/>
        <end position="1166"/>
    </location>
</feature>
<comment type="caution">
    <text evidence="2">The sequence shown here is derived from an EMBL/GenBank/DDBJ whole genome shotgun (WGS) entry which is preliminary data.</text>
</comment>
<dbReference type="Gene3D" id="3.30.70.1320">
    <property type="entry name" value="Multidrug efflux transporter AcrB pore domain like"/>
    <property type="match status" value="1"/>
</dbReference>
<dbReference type="PRINTS" id="PR00702">
    <property type="entry name" value="ACRIFLAVINRP"/>
</dbReference>
<dbReference type="GO" id="GO:0005886">
    <property type="term" value="C:plasma membrane"/>
    <property type="evidence" value="ECO:0007669"/>
    <property type="project" value="TreeGrafter"/>
</dbReference>
<dbReference type="SUPFAM" id="SSF82866">
    <property type="entry name" value="Multidrug efflux transporter AcrB transmembrane domain"/>
    <property type="match status" value="2"/>
</dbReference>
<organism evidence="2 3">
    <name type="scientific">Desulfomonile tiedjei</name>
    <dbReference type="NCBI Taxonomy" id="2358"/>
    <lineage>
        <taxon>Bacteria</taxon>
        <taxon>Pseudomonadati</taxon>
        <taxon>Thermodesulfobacteriota</taxon>
        <taxon>Desulfomonilia</taxon>
        <taxon>Desulfomonilales</taxon>
        <taxon>Desulfomonilaceae</taxon>
        <taxon>Desulfomonile</taxon>
    </lineage>
</organism>
<sequence>MPNHRSNGVRDLHASFFYKLMGFWAEQKLLMVMVLLVTIVYGLMVAPFDWEISWLPRNPVPVDAIPDIGENQQIVFTTWEGRSPKDIEDQITYPLTVSLLGIPGVKAIRSNSFFGFSTIYIIFKEDVEFYWSRSRILEKLNSLPSGTLPPGVQPSLGPDATALGQVFWYTLEGEGFGMDELRTMQDYYVRYALQASGGVSEVASVGGYVKEYQIDINPDAMRAHNITLPEVFAAVRSSNLDVGAGTIEVNRTEYTIRGLGFVRSVQDVQDSVIKVNESVPLSIKDEAVVSLGPEMRRGALDKEGAEAVGGVVVVRFGENPLQVIKNVREKIKEISPGLPSKTLPDGRVSQVKIVPFYDRTTLIHETLDTLKKALWEEMLVTAIVVIVMVNHLLSSVLISAVLPLAVLLTFIVMKLVGIDANIMALSGIAIAIGVMVDMGIILCENILRHMEENPSRGITLQMIRESAGEVGGAVVTSSLTTIISFLPVFSLTGPEGKLFKPVAYTKTFAVGSSLVLALALIPPLAHLFFQKRNLRKKTLLLVNAAIAFVGLWAAFSISWWIGGAAILVAVVKSVSLFLPESWKAKVPVILNLIALGFVIVLLTEHWLPLGPDKGFVRNVIFASSIIFGLLGVRKIFTAYYGPFLHWALDHKAQFLVIPISIILLGAVIWLGFARVFFFVPWTVEKFMPRQPVVTAQHIHGPDVKGDAAPPSMVQADNPVRKTWLWSKLSHTFPGLGKEFMPDLDEGSFLFMPTTMPHASIGEALDVIHKQDIGIRTIPEVESVVGKIGRVESALDPAPISMVETVINYHPEYKTDPVTGNRILDGDGKPIRNWRPEIRNPGDIWKEIIKAAALPGTTSAPKLQPISARIVMLQSGMRAAMGVKIRGKSLEEVEKVGLEVERYLKEMPSVEPASVVADRVVGNPYLEIDIDRKAIARYGIKIQDVQDVVEIAIGGKRLTTTVEGRERYPVRVRYQRELRDSLEALDNILVPGNEGVQIPLNLIAKVKYTRGPMTVKSEDTFLVSYVLFDKRPGTAEVDVVEAADNYLKHKISTGEFKLPPGTSYVFAGSYENQVRSERTLKIVIPLALMLIFLVLYFQFHSIPVSLNVFSGIFVAWSGGFIMLWLYSQPWFLDFSVFGVNMRQLFQVRPYNLSVAVWVGFLALFGIATNDGVIYSTYLDQVFGEKKFHSIKEIREATVEAGLKRVRPALMTTATTILALIPVLTSTGKGADVAVPMALPSFGGMTIDIITIFVVPTIYCFVKEFEFKRSLESSNSGKES</sequence>
<dbReference type="Gene3D" id="3.30.2090.10">
    <property type="entry name" value="Multidrug efflux transporter AcrB TolC docking domain, DN and DC subdomains"/>
    <property type="match status" value="2"/>
</dbReference>
<dbReference type="Proteomes" id="UP000807825">
    <property type="component" value="Unassembled WGS sequence"/>
</dbReference>
<dbReference type="Gene3D" id="1.20.1640.10">
    <property type="entry name" value="Multidrug efflux transporter AcrB transmembrane domain"/>
    <property type="match status" value="3"/>
</dbReference>
<dbReference type="Gene3D" id="3.30.70.1440">
    <property type="entry name" value="Multidrug efflux transporter AcrB pore domain"/>
    <property type="match status" value="1"/>
</dbReference>
<keyword evidence="1" id="KW-0472">Membrane</keyword>
<keyword evidence="1" id="KW-1133">Transmembrane helix</keyword>
<feature type="transmembrane region" description="Helical" evidence="1">
    <location>
        <begin position="1240"/>
        <end position="1260"/>
    </location>
</feature>
<protein>
    <submittedName>
        <fullName evidence="2">Efflux RND transporter permease subunit</fullName>
    </submittedName>
</protein>
<evidence type="ECO:0000313" key="2">
    <source>
        <dbReference type="EMBL" id="MBI5252538.1"/>
    </source>
</evidence>
<dbReference type="InterPro" id="IPR027463">
    <property type="entry name" value="AcrB_DN_DC_subdom"/>
</dbReference>
<feature type="transmembrane region" description="Helical" evidence="1">
    <location>
        <begin position="467"/>
        <end position="488"/>
    </location>
</feature>
<dbReference type="EMBL" id="JACRDE010000622">
    <property type="protein sequence ID" value="MBI5252538.1"/>
    <property type="molecule type" value="Genomic_DNA"/>
</dbReference>
<feature type="transmembrane region" description="Helical" evidence="1">
    <location>
        <begin position="652"/>
        <end position="679"/>
    </location>
</feature>